<reference evidence="2 3" key="1">
    <citation type="submission" date="2020-02" db="EMBL/GenBank/DDBJ databases">
        <title>Whole-genome analyses of novel actinobacteria.</title>
        <authorList>
            <person name="Sahin N."/>
        </authorList>
    </citation>
    <scope>NUCLEOTIDE SEQUENCE [LARGE SCALE GENOMIC DNA]</scope>
    <source>
        <strain evidence="2 3">A7024</strain>
    </source>
</reference>
<dbReference type="InterPro" id="IPR002931">
    <property type="entry name" value="Transglutaminase-like"/>
</dbReference>
<evidence type="ECO:0000259" key="1">
    <source>
        <dbReference type="Pfam" id="PF01841"/>
    </source>
</evidence>
<dbReference type="Pfam" id="PF01841">
    <property type="entry name" value="Transglut_core"/>
    <property type="match status" value="1"/>
</dbReference>
<proteinExistence type="predicted"/>
<dbReference type="SUPFAM" id="SSF54001">
    <property type="entry name" value="Cysteine proteinases"/>
    <property type="match status" value="1"/>
</dbReference>
<dbReference type="Gene3D" id="3.10.620.30">
    <property type="match status" value="1"/>
</dbReference>
<organism evidence="2 3">
    <name type="scientific">Streptomyces coryli</name>
    <dbReference type="NCBI Taxonomy" id="1128680"/>
    <lineage>
        <taxon>Bacteria</taxon>
        <taxon>Bacillati</taxon>
        <taxon>Actinomycetota</taxon>
        <taxon>Actinomycetes</taxon>
        <taxon>Kitasatosporales</taxon>
        <taxon>Streptomycetaceae</taxon>
        <taxon>Streptomyces</taxon>
    </lineage>
</organism>
<dbReference type="Proteomes" id="UP000481583">
    <property type="component" value="Unassembled WGS sequence"/>
</dbReference>
<dbReference type="InterPro" id="IPR038765">
    <property type="entry name" value="Papain-like_cys_pep_sf"/>
</dbReference>
<name>A0A6G4TZI3_9ACTN</name>
<keyword evidence="3" id="KW-1185">Reference proteome</keyword>
<gene>
    <name evidence="2" type="ORF">G5C51_11050</name>
</gene>
<comment type="caution">
    <text evidence="2">The sequence shown here is derived from an EMBL/GenBank/DDBJ whole genome shotgun (WGS) entry which is preliminary data.</text>
</comment>
<feature type="domain" description="Transglutaminase-like" evidence="1">
    <location>
        <begin position="93"/>
        <end position="153"/>
    </location>
</feature>
<evidence type="ECO:0000313" key="2">
    <source>
        <dbReference type="EMBL" id="NGN64437.1"/>
    </source>
</evidence>
<protein>
    <submittedName>
        <fullName evidence="2">Transglutaminase domain-containing protein</fullName>
    </submittedName>
</protein>
<sequence length="299" mass="32832">MDVTQRAFYIRQSGASEPGPFDDSGLPHEPTALARLVRGLVIHREEAAGRYGVELAAGRKAEEAETRYVDEMMVLDRGRSGGLPVAKAPRSPVERFAGTCRDFALLHCALLRHTGTPARIRCGFAAYLVPGTYEDHWVTEWWDDARGWVLTDPQVVPDPDAAWQWELGFDPFDVPRDRFVVAGEAWRRCRTGRADPAAYGVGVVRLSGLDFVKASVVRDLAALNGVEVLPWDGWGLAEAELELLGPADYDVLDAAAAAGAEGDFPAARRLYAAHEGLRAPRRITSHTTYAGERQITLRP</sequence>
<dbReference type="RefSeq" id="WP_165235735.1">
    <property type="nucleotide sequence ID" value="NZ_JAAKZV010000034.1"/>
</dbReference>
<evidence type="ECO:0000313" key="3">
    <source>
        <dbReference type="Proteomes" id="UP000481583"/>
    </source>
</evidence>
<dbReference type="AlphaFoldDB" id="A0A6G4TZI3"/>
<dbReference type="EMBL" id="JAAKZV010000034">
    <property type="protein sequence ID" value="NGN64437.1"/>
    <property type="molecule type" value="Genomic_DNA"/>
</dbReference>
<accession>A0A6G4TZI3</accession>